<dbReference type="AlphaFoldDB" id="A0A3P7YS85"/>
<gene>
    <name evidence="1" type="ORF">HPBE_LOCUS3806</name>
</gene>
<proteinExistence type="predicted"/>
<evidence type="ECO:0000313" key="1">
    <source>
        <dbReference type="EMBL" id="VDO44028.1"/>
    </source>
</evidence>
<accession>A0A3P7YS85</accession>
<organism evidence="1">
    <name type="scientific">Heligmosomoides polygyrus</name>
    <name type="common">Parasitic roundworm</name>
    <dbReference type="NCBI Taxonomy" id="6339"/>
    <lineage>
        <taxon>Eukaryota</taxon>
        <taxon>Metazoa</taxon>
        <taxon>Ecdysozoa</taxon>
        <taxon>Nematoda</taxon>
        <taxon>Chromadorea</taxon>
        <taxon>Rhabditida</taxon>
        <taxon>Rhabditina</taxon>
        <taxon>Rhabditomorpha</taxon>
        <taxon>Strongyloidea</taxon>
        <taxon>Heligmosomidae</taxon>
        <taxon>Heligmosomoides</taxon>
    </lineage>
</organism>
<name>A0A3P7YS85_HELPZ</name>
<sequence length="41" mass="4373">MGDAEVEPRAKRGELEFVCGTVAMGSPVGRGEHDRMADSHS</sequence>
<feature type="non-terminal residue" evidence="1">
    <location>
        <position position="41"/>
    </location>
</feature>
<dbReference type="EMBL" id="UZAH01015524">
    <property type="protein sequence ID" value="VDO44028.1"/>
    <property type="molecule type" value="Genomic_DNA"/>
</dbReference>
<protein>
    <submittedName>
        <fullName evidence="1">Uncharacterized protein</fullName>
    </submittedName>
</protein>
<reference evidence="1" key="1">
    <citation type="submission" date="2018-11" db="EMBL/GenBank/DDBJ databases">
        <authorList>
            <consortium name="Pathogen Informatics"/>
        </authorList>
    </citation>
    <scope>NUCLEOTIDE SEQUENCE [LARGE SCALE GENOMIC DNA]</scope>
</reference>